<sequence>MAALDSTLASFGESLAVVDRDGEQSYLALDGAANAVAAALVRAGVRSGSVVATVCPAGRWWLAGTYGAWRAGAVLLPLEASHPPAELRHPVTDSGVTHVLCTAESVELANELAAFANAQIVDVREAVAAPNFVTLPEISDDDDAMIVYTSGTTGLPKGVVHTHRSLGAQCSAMVEAWDWTAADRIVCVLPLHHVHGLVNVTFTSLSVGAVLETPGGFDAIKTWERLASGDVTIFMAVPTIYSRLVRAWLDADEATKARWSSRAALLRLMVSGSAALPVSTLEQWREISGHVLLERYGMTELGMALGNTLDRRVPGHVGWPFPGVEVRIVNEDIVDVPDGDVGELLVRGSQVFNRYLNRPDATAESFVDGWFRTGDVAQQTPDGYRLLGRASVDIIKSGGEKVSALEIEEVFRTHPAIADCAVVGLPDEEWGERVAIAWIADSADRPTDAEFRAWGKERLAPAKVPFNYLCISELPRNPMGKVTKVAVKERFTTAD</sequence>
<dbReference type="GO" id="GO:0031956">
    <property type="term" value="F:medium-chain fatty acid-CoA ligase activity"/>
    <property type="evidence" value="ECO:0007669"/>
    <property type="project" value="TreeGrafter"/>
</dbReference>
<organism evidence="4">
    <name type="scientific">freshwater metagenome</name>
    <dbReference type="NCBI Taxonomy" id="449393"/>
    <lineage>
        <taxon>unclassified sequences</taxon>
        <taxon>metagenomes</taxon>
        <taxon>ecological metagenomes</taxon>
    </lineage>
</organism>
<evidence type="ECO:0000313" key="7">
    <source>
        <dbReference type="EMBL" id="CAB4646463.1"/>
    </source>
</evidence>
<feature type="domain" description="AMP-binding enzyme C-terminal" evidence="3">
    <location>
        <begin position="406"/>
        <end position="481"/>
    </location>
</feature>
<dbReference type="PANTHER" id="PTHR43201:SF8">
    <property type="entry name" value="ACYL-COA SYNTHETASE FAMILY MEMBER 3"/>
    <property type="match status" value="1"/>
</dbReference>
<comment type="similarity">
    <text evidence="1">Belongs to the ATP-dependent AMP-binding enzyme family.</text>
</comment>
<evidence type="ECO:0000259" key="2">
    <source>
        <dbReference type="Pfam" id="PF00501"/>
    </source>
</evidence>
<dbReference type="PROSITE" id="PS00455">
    <property type="entry name" value="AMP_BINDING"/>
    <property type="match status" value="1"/>
</dbReference>
<evidence type="ECO:0000256" key="1">
    <source>
        <dbReference type="ARBA" id="ARBA00006432"/>
    </source>
</evidence>
<dbReference type="GO" id="GO:0006631">
    <property type="term" value="P:fatty acid metabolic process"/>
    <property type="evidence" value="ECO:0007669"/>
    <property type="project" value="TreeGrafter"/>
</dbReference>
<dbReference type="EMBL" id="CAEZTR010000057">
    <property type="protein sequence ID" value="CAB4579348.1"/>
    <property type="molecule type" value="Genomic_DNA"/>
</dbReference>
<dbReference type="Gene3D" id="3.40.50.12780">
    <property type="entry name" value="N-terminal domain of ligase-like"/>
    <property type="match status" value="1"/>
</dbReference>
<evidence type="ECO:0000313" key="6">
    <source>
        <dbReference type="EMBL" id="CAB4579348.1"/>
    </source>
</evidence>
<dbReference type="AlphaFoldDB" id="A0A6J6CA96"/>
<dbReference type="Pfam" id="PF00501">
    <property type="entry name" value="AMP-binding"/>
    <property type="match status" value="1"/>
</dbReference>
<evidence type="ECO:0000313" key="4">
    <source>
        <dbReference type="EMBL" id="CAB4548312.1"/>
    </source>
</evidence>
<dbReference type="EMBL" id="CAEZTG010000030">
    <property type="protein sequence ID" value="CAB4559899.1"/>
    <property type="molecule type" value="Genomic_DNA"/>
</dbReference>
<proteinExistence type="inferred from homology"/>
<accession>A0A6J6CA96</accession>
<dbReference type="InterPro" id="IPR020845">
    <property type="entry name" value="AMP-binding_CS"/>
</dbReference>
<dbReference type="Gene3D" id="3.30.300.30">
    <property type="match status" value="1"/>
</dbReference>
<evidence type="ECO:0000313" key="8">
    <source>
        <dbReference type="EMBL" id="CAB4672769.1"/>
    </source>
</evidence>
<evidence type="ECO:0000259" key="3">
    <source>
        <dbReference type="Pfam" id="PF13193"/>
    </source>
</evidence>
<dbReference type="EMBL" id="CAEZSU010000056">
    <property type="protein sequence ID" value="CAB4548312.1"/>
    <property type="molecule type" value="Genomic_DNA"/>
</dbReference>
<dbReference type="InterPro" id="IPR042099">
    <property type="entry name" value="ANL_N_sf"/>
</dbReference>
<evidence type="ECO:0000313" key="5">
    <source>
        <dbReference type="EMBL" id="CAB4559899.1"/>
    </source>
</evidence>
<dbReference type="EMBL" id="CAEZXE010000026">
    <property type="protein sequence ID" value="CAB4672769.1"/>
    <property type="molecule type" value="Genomic_DNA"/>
</dbReference>
<name>A0A6J6CA96_9ZZZZ</name>
<dbReference type="CDD" id="cd05941">
    <property type="entry name" value="MCS"/>
    <property type="match status" value="1"/>
</dbReference>
<feature type="domain" description="AMP-dependent synthetase/ligase" evidence="2">
    <location>
        <begin position="8"/>
        <end position="356"/>
    </location>
</feature>
<reference evidence="4" key="1">
    <citation type="submission" date="2020-05" db="EMBL/GenBank/DDBJ databases">
        <authorList>
            <person name="Chiriac C."/>
            <person name="Salcher M."/>
            <person name="Ghai R."/>
            <person name="Kavagutti S V."/>
        </authorList>
    </citation>
    <scope>NUCLEOTIDE SEQUENCE</scope>
</reference>
<protein>
    <submittedName>
        <fullName evidence="4">Unannotated protein</fullName>
    </submittedName>
</protein>
<dbReference type="InterPro" id="IPR045851">
    <property type="entry name" value="AMP-bd_C_sf"/>
</dbReference>
<dbReference type="Pfam" id="PF13193">
    <property type="entry name" value="AMP-binding_C"/>
    <property type="match status" value="1"/>
</dbReference>
<dbReference type="SUPFAM" id="SSF56801">
    <property type="entry name" value="Acetyl-CoA synthetase-like"/>
    <property type="match status" value="1"/>
</dbReference>
<dbReference type="InterPro" id="IPR000873">
    <property type="entry name" value="AMP-dep_synth/lig_dom"/>
</dbReference>
<dbReference type="PANTHER" id="PTHR43201">
    <property type="entry name" value="ACYL-COA SYNTHETASE"/>
    <property type="match status" value="1"/>
</dbReference>
<dbReference type="EMBL" id="CAEZVV010000060">
    <property type="protein sequence ID" value="CAB4646463.1"/>
    <property type="molecule type" value="Genomic_DNA"/>
</dbReference>
<dbReference type="InterPro" id="IPR025110">
    <property type="entry name" value="AMP-bd_C"/>
</dbReference>
<gene>
    <name evidence="4" type="ORF">UFOPK1495_00668</name>
    <name evidence="5" type="ORF">UFOPK1603_00484</name>
    <name evidence="6" type="ORF">UFOPK1711_01059</name>
    <name evidence="7" type="ORF">UFOPK2143_01025</name>
    <name evidence="8" type="ORF">UFOPK2350_00452</name>
</gene>